<dbReference type="RefSeq" id="WP_146566528.1">
    <property type="nucleotide sequence ID" value="NZ_SIHJ01000002.1"/>
</dbReference>
<reference evidence="1 2" key="1">
    <citation type="submission" date="2019-02" db="EMBL/GenBank/DDBJ databases">
        <title>Deep-cultivation of Planctomycetes and their phenomic and genomic characterization uncovers novel biology.</title>
        <authorList>
            <person name="Wiegand S."/>
            <person name="Jogler M."/>
            <person name="Boedeker C."/>
            <person name="Pinto D."/>
            <person name="Vollmers J."/>
            <person name="Rivas-Marin E."/>
            <person name="Kohn T."/>
            <person name="Peeters S.H."/>
            <person name="Heuer A."/>
            <person name="Rast P."/>
            <person name="Oberbeckmann S."/>
            <person name="Bunk B."/>
            <person name="Jeske O."/>
            <person name="Meyerdierks A."/>
            <person name="Storesund J.E."/>
            <person name="Kallscheuer N."/>
            <person name="Luecker S."/>
            <person name="Lage O.M."/>
            <person name="Pohl T."/>
            <person name="Merkel B.J."/>
            <person name="Hornburger P."/>
            <person name="Mueller R.-W."/>
            <person name="Bruemmer F."/>
            <person name="Labrenz M."/>
            <person name="Spormann A.M."/>
            <person name="Op Den Camp H."/>
            <person name="Overmann J."/>
            <person name="Amann R."/>
            <person name="Jetten M.S.M."/>
            <person name="Mascher T."/>
            <person name="Medema M.H."/>
            <person name="Devos D.P."/>
            <person name="Kaster A.-K."/>
            <person name="Ovreas L."/>
            <person name="Rohde M."/>
            <person name="Galperin M.Y."/>
            <person name="Jogler C."/>
        </authorList>
    </citation>
    <scope>NUCLEOTIDE SEQUENCE [LARGE SCALE GENOMIC DNA]</scope>
    <source>
        <strain evidence="1 2">KOR34</strain>
    </source>
</reference>
<comment type="caution">
    <text evidence="1">The sequence shown here is derived from an EMBL/GenBank/DDBJ whole genome shotgun (WGS) entry which is preliminary data.</text>
</comment>
<gene>
    <name evidence="1" type="ORF">KOR34_35250</name>
</gene>
<keyword evidence="2" id="KW-1185">Reference proteome</keyword>
<proteinExistence type="predicted"/>
<evidence type="ECO:0000313" key="1">
    <source>
        <dbReference type="EMBL" id="TWT33692.1"/>
    </source>
</evidence>
<dbReference type="AlphaFoldDB" id="A0A5C5V7I1"/>
<name>A0A5C5V7I1_9BACT</name>
<sequence>MAGPPTYTFTGLEASTLVRSELELLLSDEVIETSLNTAKVSRWELIPEGQDAKVWVRERLFVDNPNGSLLEVALVDPHAPPDALVAVAQALANAYHQEATMERQARVDQRLHGGRVNEETARHFEDYYARLIVAASMVTSEGAEYPYPTAFAPRFDVSAARATAPDELLEPILSKFEYWDSFGMPYSIVVPFSTATFNDCRNTLSPSE</sequence>
<evidence type="ECO:0000313" key="2">
    <source>
        <dbReference type="Proteomes" id="UP000316714"/>
    </source>
</evidence>
<dbReference type="Proteomes" id="UP000316714">
    <property type="component" value="Unassembled WGS sequence"/>
</dbReference>
<dbReference type="EMBL" id="SIHJ01000002">
    <property type="protein sequence ID" value="TWT33692.1"/>
    <property type="molecule type" value="Genomic_DNA"/>
</dbReference>
<organism evidence="1 2">
    <name type="scientific">Posidoniimonas corsicana</name>
    <dbReference type="NCBI Taxonomy" id="1938618"/>
    <lineage>
        <taxon>Bacteria</taxon>
        <taxon>Pseudomonadati</taxon>
        <taxon>Planctomycetota</taxon>
        <taxon>Planctomycetia</taxon>
        <taxon>Pirellulales</taxon>
        <taxon>Lacipirellulaceae</taxon>
        <taxon>Posidoniimonas</taxon>
    </lineage>
</organism>
<protein>
    <submittedName>
        <fullName evidence="1">Uncharacterized protein</fullName>
    </submittedName>
</protein>
<accession>A0A5C5V7I1</accession>